<gene>
    <name evidence="1" type="ORF">MNBD_IGNAVI01-1876</name>
</gene>
<organism evidence="1">
    <name type="scientific">hydrothermal vent metagenome</name>
    <dbReference type="NCBI Taxonomy" id="652676"/>
    <lineage>
        <taxon>unclassified sequences</taxon>
        <taxon>metagenomes</taxon>
        <taxon>ecological metagenomes</taxon>
    </lineage>
</organism>
<proteinExistence type="predicted"/>
<sequence>TPLDVRAKGRVIDDMVQPLFQWVVAGLPEYGSLVQNLKEVTDTSQNYLRELKRLLPETLVKYSKGTITVEDYFNYMNYHRRIIDRSKTPNEVKNNLIMEIGNMIKNNEFIEIAEKEGYQDSANIVHDLHLWEQKWTYDAYRAHLVDTITVTEEEMKSYFKNRWKELPIANVDTTRFYKYENDVYNAILHEKQIKYLNKELAELRKRYPVWINEEALNKLELNDGPKSSEISLFVTKNFTGEKVVPDADPKWLHF</sequence>
<evidence type="ECO:0000313" key="1">
    <source>
        <dbReference type="EMBL" id="VAX27277.1"/>
    </source>
</evidence>
<feature type="non-terminal residue" evidence="1">
    <location>
        <position position="1"/>
    </location>
</feature>
<reference evidence="1" key="1">
    <citation type="submission" date="2018-06" db="EMBL/GenBank/DDBJ databases">
        <authorList>
            <person name="Zhirakovskaya E."/>
        </authorList>
    </citation>
    <scope>NUCLEOTIDE SEQUENCE</scope>
</reference>
<dbReference type="EMBL" id="UOGD01000377">
    <property type="protein sequence ID" value="VAX27277.1"/>
    <property type="molecule type" value="Genomic_DNA"/>
</dbReference>
<protein>
    <submittedName>
        <fullName evidence="1">Uncharacterized protein</fullName>
    </submittedName>
</protein>
<accession>A0A3B1DF65</accession>
<name>A0A3B1DF65_9ZZZZ</name>
<dbReference type="AlphaFoldDB" id="A0A3B1DF65"/>